<dbReference type="Gene3D" id="2.120.10.30">
    <property type="entry name" value="TolB, C-terminal domain"/>
    <property type="match status" value="2"/>
</dbReference>
<dbReference type="EMBL" id="CP036271">
    <property type="protein sequence ID" value="QDT55644.1"/>
    <property type="molecule type" value="Genomic_DNA"/>
</dbReference>
<evidence type="ECO:0000256" key="1">
    <source>
        <dbReference type="ARBA" id="ARBA00009820"/>
    </source>
</evidence>
<evidence type="ECO:0000313" key="4">
    <source>
        <dbReference type="Proteomes" id="UP000315700"/>
    </source>
</evidence>
<evidence type="ECO:0008006" key="5">
    <source>
        <dbReference type="Google" id="ProtNLM"/>
    </source>
</evidence>
<comment type="similarity">
    <text evidence="1">Belongs to the TolB family.</text>
</comment>
<reference evidence="3 4" key="1">
    <citation type="submission" date="2019-02" db="EMBL/GenBank/DDBJ databases">
        <title>Deep-cultivation of Planctomycetes and their phenomic and genomic characterization uncovers novel biology.</title>
        <authorList>
            <person name="Wiegand S."/>
            <person name="Jogler M."/>
            <person name="Boedeker C."/>
            <person name="Pinto D."/>
            <person name="Vollmers J."/>
            <person name="Rivas-Marin E."/>
            <person name="Kohn T."/>
            <person name="Peeters S.H."/>
            <person name="Heuer A."/>
            <person name="Rast P."/>
            <person name="Oberbeckmann S."/>
            <person name="Bunk B."/>
            <person name="Jeske O."/>
            <person name="Meyerdierks A."/>
            <person name="Storesund J.E."/>
            <person name="Kallscheuer N."/>
            <person name="Luecker S."/>
            <person name="Lage O.M."/>
            <person name="Pohl T."/>
            <person name="Merkel B.J."/>
            <person name="Hornburger P."/>
            <person name="Mueller R.-W."/>
            <person name="Bruemmer F."/>
            <person name="Labrenz M."/>
            <person name="Spormann A.M."/>
            <person name="Op den Camp H."/>
            <person name="Overmann J."/>
            <person name="Amann R."/>
            <person name="Jetten M.S.M."/>
            <person name="Mascher T."/>
            <person name="Medema M.H."/>
            <person name="Devos D.P."/>
            <person name="Kaster A.-K."/>
            <person name="Ovreas L."/>
            <person name="Rohde M."/>
            <person name="Galperin M.Y."/>
            <person name="Jogler C."/>
        </authorList>
    </citation>
    <scope>NUCLEOTIDE SEQUENCE [LARGE SCALE GENOMIC DNA]</scope>
    <source>
        <strain evidence="3 4">Pan44</strain>
    </source>
</reference>
<dbReference type="InParanoid" id="A0A517SHP4"/>
<feature type="chain" id="PRO_5021769719" description="Translocation protein TolB" evidence="2">
    <location>
        <begin position="25"/>
        <end position="294"/>
    </location>
</feature>
<accession>A0A517SHP4</accession>
<feature type="signal peptide" evidence="2">
    <location>
        <begin position="1"/>
        <end position="24"/>
    </location>
</feature>
<sequence precursor="true">MRPAWLLTSLCVVRLLVASAPASADDALWTRLTRDGAFKQRPVWSADGSLLVFARHSGSQICLFRRDLSKNSEERLTTSADPEYDAVFTPDGNSLLFSFDKTSPNQGDIEVYRLLLADRSLTPLATTTKGLSHEEWPSVSPDGKRFAFSSTRDGQQEIYTAPIEGGEWTRLTSDPGIDAHPAWSPDGKSIAFATNRWGDLEIALIRPDATGITRLTHSRGLDDYPAWSPDGQRLAWTSNRDGNFEIYVQPLEGTASNVTKSPALENFPAWTPEGRIGFVSNRDGGFDVYTAPTN</sequence>
<dbReference type="PANTHER" id="PTHR36842:SF1">
    <property type="entry name" value="PROTEIN TOLB"/>
    <property type="match status" value="1"/>
</dbReference>
<dbReference type="Proteomes" id="UP000315700">
    <property type="component" value="Chromosome"/>
</dbReference>
<dbReference type="InterPro" id="IPR011042">
    <property type="entry name" value="6-blade_b-propeller_TolB-like"/>
</dbReference>
<dbReference type="KEGG" id="ccos:Pan44_36900"/>
<evidence type="ECO:0000313" key="3">
    <source>
        <dbReference type="EMBL" id="QDT55644.1"/>
    </source>
</evidence>
<dbReference type="RefSeq" id="WP_145031670.1">
    <property type="nucleotide sequence ID" value="NZ_CP036271.1"/>
</dbReference>
<dbReference type="OrthoDB" id="269409at2"/>
<dbReference type="SUPFAM" id="SSF82171">
    <property type="entry name" value="DPP6 N-terminal domain-like"/>
    <property type="match status" value="1"/>
</dbReference>
<proteinExistence type="inferred from homology"/>
<protein>
    <recommendedName>
        <fullName evidence="5">Translocation protein TolB</fullName>
    </recommendedName>
</protein>
<name>A0A517SHP4_9PLAN</name>
<dbReference type="InterPro" id="IPR011659">
    <property type="entry name" value="WD40"/>
</dbReference>
<dbReference type="PANTHER" id="PTHR36842">
    <property type="entry name" value="PROTEIN TOLB HOMOLOG"/>
    <property type="match status" value="1"/>
</dbReference>
<keyword evidence="4" id="KW-1185">Reference proteome</keyword>
<evidence type="ECO:0000256" key="2">
    <source>
        <dbReference type="SAM" id="SignalP"/>
    </source>
</evidence>
<dbReference type="Pfam" id="PF07676">
    <property type="entry name" value="PD40"/>
    <property type="match status" value="5"/>
</dbReference>
<keyword evidence="2" id="KW-0732">Signal</keyword>
<gene>
    <name evidence="3" type="ORF">Pan44_36900</name>
</gene>
<organism evidence="3 4">
    <name type="scientific">Caulifigura coniformis</name>
    <dbReference type="NCBI Taxonomy" id="2527983"/>
    <lineage>
        <taxon>Bacteria</taxon>
        <taxon>Pseudomonadati</taxon>
        <taxon>Planctomycetota</taxon>
        <taxon>Planctomycetia</taxon>
        <taxon>Planctomycetales</taxon>
        <taxon>Planctomycetaceae</taxon>
        <taxon>Caulifigura</taxon>
    </lineage>
</organism>
<dbReference type="AlphaFoldDB" id="A0A517SHP4"/>